<feature type="compositionally biased region" description="Basic and acidic residues" evidence="10">
    <location>
        <begin position="114"/>
        <end position="123"/>
    </location>
</feature>
<dbReference type="GO" id="GO:0043953">
    <property type="term" value="P:protein transport by the Tat complex"/>
    <property type="evidence" value="ECO:0007669"/>
    <property type="project" value="UniProtKB-UniRule"/>
</dbReference>
<feature type="transmembrane region" description="Helical" evidence="11">
    <location>
        <begin position="6"/>
        <end position="22"/>
    </location>
</feature>
<evidence type="ECO:0000256" key="1">
    <source>
        <dbReference type="ARBA" id="ARBA00004167"/>
    </source>
</evidence>
<evidence type="ECO:0000313" key="12">
    <source>
        <dbReference type="EMBL" id="RIX34416.1"/>
    </source>
</evidence>
<keyword evidence="6 9" id="KW-1133">Transmembrane helix</keyword>
<feature type="compositionally biased region" description="Polar residues" evidence="10">
    <location>
        <begin position="124"/>
        <end position="134"/>
    </location>
</feature>
<dbReference type="EMBL" id="QXJK01000007">
    <property type="protein sequence ID" value="RIX34416.1"/>
    <property type="molecule type" value="Genomic_DNA"/>
</dbReference>
<evidence type="ECO:0000313" key="13">
    <source>
        <dbReference type="Proteomes" id="UP000285278"/>
    </source>
</evidence>
<dbReference type="OrthoDB" id="3267321at2"/>
<keyword evidence="3 9" id="KW-1003">Cell membrane</keyword>
<feature type="compositionally biased region" description="Polar residues" evidence="10">
    <location>
        <begin position="190"/>
        <end position="199"/>
    </location>
</feature>
<evidence type="ECO:0000256" key="8">
    <source>
        <dbReference type="ARBA" id="ARBA00023136"/>
    </source>
</evidence>
<dbReference type="PRINTS" id="PR01506">
    <property type="entry name" value="TATBPROTEIN"/>
</dbReference>
<comment type="subunit">
    <text evidence="9">The Tat system comprises two distinct complexes: a TatABC complex, containing multiple copies of TatA, TatB and TatC subunits, and a separate TatA complex, containing only TatA subunits. Substrates initially bind to the TatABC complex, which probably triggers association of the separate TatA complex to form the active translocon.</text>
</comment>
<gene>
    <name evidence="9 12" type="primary">tatB</name>
    <name evidence="12" type="ORF">D3M95_07605</name>
</gene>
<dbReference type="RefSeq" id="WP_119664933.1">
    <property type="nucleotide sequence ID" value="NZ_DYWY01000027.1"/>
</dbReference>
<dbReference type="Proteomes" id="UP000285278">
    <property type="component" value="Unassembled WGS sequence"/>
</dbReference>
<keyword evidence="2 9" id="KW-0813">Transport</keyword>
<keyword evidence="8 9" id="KW-0472">Membrane</keyword>
<keyword evidence="7 9" id="KW-0811">Translocation</keyword>
<evidence type="ECO:0000256" key="11">
    <source>
        <dbReference type="SAM" id="Phobius"/>
    </source>
</evidence>
<feature type="compositionally biased region" description="Low complexity" evidence="10">
    <location>
        <begin position="135"/>
        <end position="151"/>
    </location>
</feature>
<name>A0A418Q6I6_9CORY</name>
<dbReference type="AlphaFoldDB" id="A0A418Q6I6"/>
<dbReference type="GO" id="GO:0033281">
    <property type="term" value="C:TAT protein transport complex"/>
    <property type="evidence" value="ECO:0007669"/>
    <property type="project" value="UniProtKB-UniRule"/>
</dbReference>
<dbReference type="InterPro" id="IPR003369">
    <property type="entry name" value="TatA/B/E"/>
</dbReference>
<evidence type="ECO:0000256" key="5">
    <source>
        <dbReference type="ARBA" id="ARBA00022927"/>
    </source>
</evidence>
<keyword evidence="4 9" id="KW-0812">Transmembrane</keyword>
<comment type="subcellular location">
    <subcellularLocation>
        <location evidence="9">Cell membrane</location>
        <topology evidence="9">Single-pass membrane protein</topology>
    </subcellularLocation>
    <subcellularLocation>
        <location evidence="1">Membrane</location>
        <topology evidence="1">Single-pass membrane protein</topology>
    </subcellularLocation>
</comment>
<dbReference type="GO" id="GO:0008320">
    <property type="term" value="F:protein transmembrane transporter activity"/>
    <property type="evidence" value="ECO:0007669"/>
    <property type="project" value="UniProtKB-UniRule"/>
</dbReference>
<evidence type="ECO:0000256" key="2">
    <source>
        <dbReference type="ARBA" id="ARBA00022448"/>
    </source>
</evidence>
<comment type="similarity">
    <text evidence="9">Belongs to the TatB family.</text>
</comment>
<reference evidence="12 13" key="1">
    <citation type="submission" date="2018-09" db="EMBL/GenBank/DDBJ databases">
        <title>Optimization and identification of Corynebacterium falsenii FN1-14 from fish paste.</title>
        <authorList>
            <person name="Daroonpunt R."/>
            <person name="Tanasupawat S."/>
        </authorList>
    </citation>
    <scope>NUCLEOTIDE SEQUENCE [LARGE SCALE GENOMIC DNA]</scope>
    <source>
        <strain evidence="12 13">FN1-14</strain>
    </source>
</reference>
<evidence type="ECO:0000256" key="3">
    <source>
        <dbReference type="ARBA" id="ARBA00022475"/>
    </source>
</evidence>
<dbReference type="STRING" id="1451189.CFAL_07575"/>
<evidence type="ECO:0000256" key="4">
    <source>
        <dbReference type="ARBA" id="ARBA00022692"/>
    </source>
</evidence>
<dbReference type="Pfam" id="PF02416">
    <property type="entry name" value="TatA_B_E"/>
    <property type="match status" value="1"/>
</dbReference>
<dbReference type="InterPro" id="IPR018448">
    <property type="entry name" value="TatB"/>
</dbReference>
<sequence>MFSNVGWGEILVLLIVGLLLIGPERLPGLIKEVRAVLLAARNAVTQAREQLDGELGEDFKEFSKPLRELNNVRQMGARGFITKTLLDGDDSFLTPFTETRDDLKATVDSVRRPQDALKARASSESKALPSSTDNAASAAGSASTAEGEGVEVAQQADMGESRIQDDLPVETAAQELTEGGAAAQEPAKSASGNDSSPTMAQGLGQDLSEKKNQSGPTLSWDDVL</sequence>
<keyword evidence="13" id="KW-1185">Reference proteome</keyword>
<evidence type="ECO:0000256" key="7">
    <source>
        <dbReference type="ARBA" id="ARBA00023010"/>
    </source>
</evidence>
<protein>
    <recommendedName>
        <fullName evidence="9">Sec-independent protein translocase protein TatB</fullName>
    </recommendedName>
</protein>
<evidence type="ECO:0000256" key="10">
    <source>
        <dbReference type="SAM" id="MobiDB-lite"/>
    </source>
</evidence>
<comment type="caution">
    <text evidence="12">The sequence shown here is derived from an EMBL/GenBank/DDBJ whole genome shotgun (WGS) entry which is preliminary data.</text>
</comment>
<evidence type="ECO:0000256" key="6">
    <source>
        <dbReference type="ARBA" id="ARBA00022989"/>
    </source>
</evidence>
<dbReference type="Gene3D" id="1.20.5.3310">
    <property type="match status" value="1"/>
</dbReference>
<organism evidence="12 13">
    <name type="scientific">Corynebacterium falsenii</name>
    <dbReference type="NCBI Taxonomy" id="108486"/>
    <lineage>
        <taxon>Bacteria</taxon>
        <taxon>Bacillati</taxon>
        <taxon>Actinomycetota</taxon>
        <taxon>Actinomycetes</taxon>
        <taxon>Mycobacteriales</taxon>
        <taxon>Corynebacteriaceae</taxon>
        <taxon>Corynebacterium</taxon>
    </lineage>
</organism>
<proteinExistence type="inferred from homology"/>
<feature type="region of interest" description="Disordered" evidence="10">
    <location>
        <begin position="114"/>
        <end position="224"/>
    </location>
</feature>
<dbReference type="NCBIfam" id="TIGR01410">
    <property type="entry name" value="tatB"/>
    <property type="match status" value="1"/>
</dbReference>
<dbReference type="HAMAP" id="MF_00237">
    <property type="entry name" value="TatB"/>
    <property type="match status" value="1"/>
</dbReference>
<evidence type="ECO:0000256" key="9">
    <source>
        <dbReference type="HAMAP-Rule" id="MF_00237"/>
    </source>
</evidence>
<comment type="function">
    <text evidence="9">Part of the twin-arginine translocation (Tat) system that transports large folded proteins containing a characteristic twin-arginine motif in their signal peptide across membranes. Together with TatC, TatB is part of a receptor directly interacting with Tat signal peptides. TatB may form an oligomeric binding site that transiently accommodates folded Tat precursor proteins before their translocation.</text>
</comment>
<accession>A0A418Q6I6</accession>
<keyword evidence="5 9" id="KW-0653">Protein transport</keyword>